<reference evidence="2 3" key="1">
    <citation type="journal article" date="2019" name="Nat. Microbiol.">
        <title>Wide diversity of methane and short-chain alkane metabolisms in uncultured archaea.</title>
        <authorList>
            <person name="Borrel G."/>
            <person name="Adam P.S."/>
            <person name="McKay L.J."/>
            <person name="Chen L.X."/>
            <person name="Sierra-Garcia I.N."/>
            <person name="Sieber C.M."/>
            <person name="Letourneur Q."/>
            <person name="Ghozlane A."/>
            <person name="Andersen G.L."/>
            <person name="Li W.J."/>
            <person name="Hallam S.J."/>
            <person name="Muyzer G."/>
            <person name="de Oliveira V.M."/>
            <person name="Inskeep W.P."/>
            <person name="Banfield J.F."/>
            <person name="Gribaldo S."/>
        </authorList>
    </citation>
    <scope>NUCLEOTIDE SEQUENCE [LARGE SCALE GENOMIC DNA]</scope>
    <source>
        <strain evidence="2">NM1b</strain>
    </source>
</reference>
<organism evidence="2 3">
    <name type="scientific">Candidatus Methanolliviera hydrocarbonicum</name>
    <dbReference type="NCBI Taxonomy" id="2491085"/>
    <lineage>
        <taxon>Archaea</taxon>
        <taxon>Methanobacteriati</taxon>
        <taxon>Methanobacteriota</taxon>
        <taxon>Candidatus Methanoliparia</taxon>
        <taxon>Candidatus Methanoliparales</taxon>
        <taxon>Candidatus Methanollivieraceae</taxon>
        <taxon>Candidatus Methanolliviera</taxon>
    </lineage>
</organism>
<dbReference type="Pfam" id="PF00561">
    <property type="entry name" value="Abhydrolase_1"/>
    <property type="match status" value="1"/>
</dbReference>
<feature type="domain" description="AB hydrolase-1" evidence="1">
    <location>
        <begin position="21"/>
        <end position="127"/>
    </location>
</feature>
<protein>
    <submittedName>
        <fullName evidence="2">Alpha/beta hydrolase</fullName>
    </submittedName>
</protein>
<dbReference type="InterPro" id="IPR029058">
    <property type="entry name" value="AB_hydrolase_fold"/>
</dbReference>
<dbReference type="Proteomes" id="UP000320766">
    <property type="component" value="Unassembled WGS sequence"/>
</dbReference>
<evidence type="ECO:0000313" key="2">
    <source>
        <dbReference type="EMBL" id="RZN71935.1"/>
    </source>
</evidence>
<dbReference type="PANTHER" id="PTHR43433:SF5">
    <property type="entry name" value="AB HYDROLASE-1 DOMAIN-CONTAINING PROTEIN"/>
    <property type="match status" value="1"/>
</dbReference>
<proteinExistence type="predicted"/>
<dbReference type="InterPro" id="IPR050471">
    <property type="entry name" value="AB_hydrolase"/>
</dbReference>
<dbReference type="GO" id="GO:0016787">
    <property type="term" value="F:hydrolase activity"/>
    <property type="evidence" value="ECO:0007669"/>
    <property type="project" value="UniProtKB-KW"/>
</dbReference>
<evidence type="ECO:0000259" key="1">
    <source>
        <dbReference type="Pfam" id="PF00561"/>
    </source>
</evidence>
<dbReference type="PANTHER" id="PTHR43433">
    <property type="entry name" value="HYDROLASE, ALPHA/BETA FOLD FAMILY PROTEIN"/>
    <property type="match status" value="1"/>
</dbReference>
<dbReference type="Gene3D" id="3.40.50.1820">
    <property type="entry name" value="alpha/beta hydrolase"/>
    <property type="match status" value="1"/>
</dbReference>
<accession>A0A520KZ50</accession>
<dbReference type="EMBL" id="RXIL01000035">
    <property type="protein sequence ID" value="RZN71935.1"/>
    <property type="molecule type" value="Genomic_DNA"/>
</dbReference>
<dbReference type="InterPro" id="IPR000073">
    <property type="entry name" value="AB_hydrolase_1"/>
</dbReference>
<dbReference type="PRINTS" id="PR00111">
    <property type="entry name" value="ABHYDROLASE"/>
</dbReference>
<keyword evidence="2" id="KW-0378">Hydrolase</keyword>
<comment type="caution">
    <text evidence="2">The sequence shown here is derived from an EMBL/GenBank/DDBJ whole genome shotgun (WGS) entry which is preliminary data.</text>
</comment>
<dbReference type="AlphaFoldDB" id="A0A520KZ50"/>
<gene>
    <name evidence="2" type="ORF">EF807_02045</name>
</gene>
<dbReference type="SUPFAM" id="SSF53474">
    <property type="entry name" value="alpha/beta-Hydrolases"/>
    <property type="match status" value="1"/>
</dbReference>
<evidence type="ECO:0000313" key="3">
    <source>
        <dbReference type="Proteomes" id="UP000320766"/>
    </source>
</evidence>
<name>A0A520KZ50_9EURY</name>
<sequence>MPKIKVRDIEMYYEIRGEGHPLLLIMGFLGNADCWDPLYLIPNLVDRFKLILFENRGSGRTDFGNPGEDFTIRLMADDTAALLDALGIEHAYVLGYSMGGMIAQELAINYPEKVDKLILTSAYCGGKESALFPNQATEAIINIASALDEKGGWDHEIANMYMPNIFTDEYMVENQ</sequence>